<accession>A0A085WFC4</accession>
<evidence type="ECO:0000256" key="3">
    <source>
        <dbReference type="RuleBase" id="RU363015"/>
    </source>
</evidence>
<dbReference type="InterPro" id="IPR031100">
    <property type="entry name" value="LOG_fam"/>
</dbReference>
<gene>
    <name evidence="4" type="ORF">DB31_0860</name>
</gene>
<dbReference type="Gene3D" id="3.40.50.450">
    <property type="match status" value="1"/>
</dbReference>
<dbReference type="SUPFAM" id="SSF102405">
    <property type="entry name" value="MCP/YpsA-like"/>
    <property type="match status" value="1"/>
</dbReference>
<dbReference type="GO" id="GO:0008714">
    <property type="term" value="F:AMP nucleosidase activity"/>
    <property type="evidence" value="ECO:0007669"/>
    <property type="project" value="UniProtKB-EC"/>
</dbReference>
<dbReference type="NCBIfam" id="TIGR00730">
    <property type="entry name" value="Rossman fold protein, TIGR00730 family"/>
    <property type="match status" value="1"/>
</dbReference>
<protein>
    <recommendedName>
        <fullName evidence="3">Cytokinin riboside 5'-monophosphate phosphoribohydrolase</fullName>
        <ecNumber evidence="3">3.2.2.n1</ecNumber>
    </recommendedName>
</protein>
<dbReference type="RefSeq" id="WP_044192207.1">
    <property type="nucleotide sequence ID" value="NZ_JMCB01000010.1"/>
</dbReference>
<reference evidence="4 5" key="1">
    <citation type="submission" date="2014-04" db="EMBL/GenBank/DDBJ databases">
        <title>Genome assembly of Hyalangium minutum DSM 14724.</title>
        <authorList>
            <person name="Sharma G."/>
            <person name="Subramanian S."/>
        </authorList>
    </citation>
    <scope>NUCLEOTIDE SEQUENCE [LARGE SCALE GENOMIC DNA]</scope>
    <source>
        <strain evidence="4 5">DSM 14724</strain>
    </source>
</reference>
<evidence type="ECO:0000256" key="1">
    <source>
        <dbReference type="ARBA" id="ARBA00000274"/>
    </source>
</evidence>
<dbReference type="GO" id="GO:0005829">
    <property type="term" value="C:cytosol"/>
    <property type="evidence" value="ECO:0007669"/>
    <property type="project" value="TreeGrafter"/>
</dbReference>
<dbReference type="InterPro" id="IPR005269">
    <property type="entry name" value="LOG"/>
</dbReference>
<dbReference type="PANTHER" id="PTHR31223:SF70">
    <property type="entry name" value="LOG FAMILY PROTEIN YJL055W"/>
    <property type="match status" value="1"/>
</dbReference>
<name>A0A085WFC4_9BACT</name>
<evidence type="ECO:0000256" key="2">
    <source>
        <dbReference type="ARBA" id="ARBA00006763"/>
    </source>
</evidence>
<dbReference type="STRING" id="394096.DB31_0860"/>
<evidence type="ECO:0000313" key="5">
    <source>
        <dbReference type="Proteomes" id="UP000028725"/>
    </source>
</evidence>
<dbReference type="OrthoDB" id="9801098at2"/>
<dbReference type="Pfam" id="PF03641">
    <property type="entry name" value="Lysine_decarbox"/>
    <property type="match status" value="1"/>
</dbReference>
<organism evidence="4 5">
    <name type="scientific">Hyalangium minutum</name>
    <dbReference type="NCBI Taxonomy" id="394096"/>
    <lineage>
        <taxon>Bacteria</taxon>
        <taxon>Pseudomonadati</taxon>
        <taxon>Myxococcota</taxon>
        <taxon>Myxococcia</taxon>
        <taxon>Myxococcales</taxon>
        <taxon>Cystobacterineae</taxon>
        <taxon>Archangiaceae</taxon>
        <taxon>Hyalangium</taxon>
    </lineage>
</organism>
<keyword evidence="3" id="KW-0203">Cytokinin biosynthesis</keyword>
<sequence length="197" mass="21113">MELKTVCVFCGSRPGARPEFLAAAKALGEELARRKLTLIYGGASVGLMGAVADATLAGGGRAVGVLPVSLQQREIGHVGLHELHLVNSMHERKALMVKRADAFIALPGGFGTFDELFEVITWGQLGLHTKPIGLLDVGGYFQPLVSMVLRGVEDGFIPEAQARPYAVSASVTELMDRLAAGPTMQVTEKWIRRTDET</sequence>
<dbReference type="EMBL" id="JMCB01000010">
    <property type="protein sequence ID" value="KFE66387.1"/>
    <property type="molecule type" value="Genomic_DNA"/>
</dbReference>
<dbReference type="EC" id="3.2.2.n1" evidence="3"/>
<comment type="similarity">
    <text evidence="2 3">Belongs to the LOG family.</text>
</comment>
<evidence type="ECO:0000313" key="4">
    <source>
        <dbReference type="EMBL" id="KFE66387.1"/>
    </source>
</evidence>
<keyword evidence="5" id="KW-1185">Reference proteome</keyword>
<comment type="catalytic activity">
    <reaction evidence="1">
        <text>AMP + H2O = D-ribose 5-phosphate + adenine</text>
        <dbReference type="Rhea" id="RHEA:20129"/>
        <dbReference type="ChEBI" id="CHEBI:15377"/>
        <dbReference type="ChEBI" id="CHEBI:16708"/>
        <dbReference type="ChEBI" id="CHEBI:78346"/>
        <dbReference type="ChEBI" id="CHEBI:456215"/>
        <dbReference type="EC" id="3.2.2.4"/>
    </reaction>
</comment>
<dbReference type="Proteomes" id="UP000028725">
    <property type="component" value="Unassembled WGS sequence"/>
</dbReference>
<dbReference type="PATRIC" id="fig|394096.3.peg.5207"/>
<dbReference type="GO" id="GO:0009691">
    <property type="term" value="P:cytokinin biosynthetic process"/>
    <property type="evidence" value="ECO:0007669"/>
    <property type="project" value="UniProtKB-UniRule"/>
</dbReference>
<comment type="caution">
    <text evidence="4">The sequence shown here is derived from an EMBL/GenBank/DDBJ whole genome shotgun (WGS) entry which is preliminary data.</text>
</comment>
<dbReference type="PANTHER" id="PTHR31223">
    <property type="entry name" value="LOG FAMILY PROTEIN YJL055W"/>
    <property type="match status" value="1"/>
</dbReference>
<proteinExistence type="inferred from homology"/>
<keyword evidence="3" id="KW-0378">Hydrolase</keyword>
<dbReference type="AlphaFoldDB" id="A0A085WFC4"/>